<dbReference type="EMBL" id="JANJQO010000800">
    <property type="protein sequence ID" value="KAJ2974671.1"/>
    <property type="molecule type" value="Genomic_DNA"/>
</dbReference>
<organism evidence="1 2">
    <name type="scientific">Zarea fungicola</name>
    <dbReference type="NCBI Taxonomy" id="93591"/>
    <lineage>
        <taxon>Eukaryota</taxon>
        <taxon>Fungi</taxon>
        <taxon>Dikarya</taxon>
        <taxon>Ascomycota</taxon>
        <taxon>Pezizomycotina</taxon>
        <taxon>Sordariomycetes</taxon>
        <taxon>Hypocreomycetidae</taxon>
        <taxon>Hypocreales</taxon>
        <taxon>Cordycipitaceae</taxon>
        <taxon>Zarea</taxon>
    </lineage>
</organism>
<proteinExistence type="predicted"/>
<accession>A0ACC1N737</accession>
<dbReference type="Proteomes" id="UP001143910">
    <property type="component" value="Unassembled WGS sequence"/>
</dbReference>
<comment type="caution">
    <text evidence="1">The sequence shown here is derived from an EMBL/GenBank/DDBJ whole genome shotgun (WGS) entry which is preliminary data.</text>
</comment>
<protein>
    <submittedName>
        <fullName evidence="1">Uncharacterized protein</fullName>
    </submittedName>
</protein>
<gene>
    <name evidence="1" type="ORF">NQ176_g5935</name>
</gene>
<evidence type="ECO:0000313" key="1">
    <source>
        <dbReference type="EMBL" id="KAJ2974671.1"/>
    </source>
</evidence>
<name>A0ACC1N737_9HYPO</name>
<keyword evidence="2" id="KW-1185">Reference proteome</keyword>
<evidence type="ECO:0000313" key="2">
    <source>
        <dbReference type="Proteomes" id="UP001143910"/>
    </source>
</evidence>
<reference evidence="1" key="1">
    <citation type="submission" date="2022-08" db="EMBL/GenBank/DDBJ databases">
        <title>Genome Sequence of Lecanicillium fungicola.</title>
        <authorList>
            <person name="Buettner E."/>
        </authorList>
    </citation>
    <scope>NUCLEOTIDE SEQUENCE</scope>
    <source>
        <strain evidence="1">Babe33</strain>
    </source>
</reference>
<sequence>MPSSSPDALFGPQLPGHFDFTVFFEHAMLMLVPTGVVVLVTPFYLKQVARAQRQVLPGLLLWAKLALGLALVAMQATNIALWHNTDYFHSGVTVAASVMSLVASICTMAIIFITHAYCLQPSAFLSIFFSLTMLFDIAMARSYFLRDTLGAIAGLQVCVVILKLLLVILEEVPKRSLYRSEHLRFTASAETVSGFWSRSLFVWLNPLLVFGWRNAFTLDNLPSIGDEFASERLFDEFLPHWTEVAKSSKLALVIALLRTLRWPFVQVFIPRLCFIGFTIAQPFLLLRTVEAVSNGHVDRITSNSLIGASVIIYFGLAITRTLFEHWEYRVVTFVRGILVVSIYEKLLRLSAEDLENSGAVTLMSTDVEGTGEIIALVYESTSCLIQVAFGIWILFSFIGPACFLILVPTFATFLGSIVTGKYLARARVAWNGETEKRVTATANLLAQLRAVKAMGLSGSLSANLEQKREVELDASLRERYLLLWVFAFGAINFTVTPAVVFAGAYFWTRVENPMSVAEIFAVLAVLAISSNPLIVLFNSVTRWSQGIASISRIQTFLLRTELHDPREAPTSMDQTTSMHKKSLFSHRKQFAVELNGVSVTSPTTGPVLRQVTLRIPWGALAMMWGPISCGKSTLLKLLLGEIELNSGNVSVDSDLISYCSQESWIPNQTFQQAIIGGLDFIESRYRAVLRACALDVDLMEMPDGDQTKTGSGGCNLSGGQRQRLSLARAAYAQNEIMVVDDIFSSVDPETAGLIFDRLLGPGGMVRMWNCTVIMTTNRLELLEFADHVYRFTRDGRVQKQEELDESSSGVESSDDDSIVNTGRQIEPNMSDNEGSELPLVQAREEHSMAQNDTGDAAGDLSLYAYFLSSAGLAALLGWIILAAIAALGEWMPVIFLRIWFAKYPDDEKYFIGYGLLSVASVLFNVLISAFYFTFIFPKTAKEMHHRLLKAAVGATPQYINDTDSGSLLNRFSQDVSLITQRLALLVNQFVFLTFTVLVEIGMISAGSPYVVAAVVLILVVLCIIQLFYLRSSRQLRRLELEASSALFTQFTETSEGIQHIRSFKWQEKFRGQLYAQLDRSQKPNYLLYCIQRWLSLSMDGTSAVATAALVSLSLLLPDSTSDSAVGLAMLSLIGFSSTTSGYIQIWTSFETSLGAVRRVKFFTEKTPQEEDTVSGPPLSEDWPTHGRIDFNSVTATYRTEDGASHTALDNTTVTFREGHKVGFTGRTGSGKTTMMAAMLRMVEYTGSISIDGRDTRTIPRELLRSRITTVTQEGLRLKATLRFNMYPFDGPQAPDGEIIDVLRRVDLWTHANAHGGLDAAFSRIRFSAAQKQLMFIARAILHQATLRTKIVMFDEVTSTMGANMDTQMQHLIDESFAGCTILMISHREESFRSADVVVKFDMGRIHSILRRRGNGQLVAS</sequence>